<dbReference type="Proteomes" id="UP000050509">
    <property type="component" value="Unassembled WGS sequence"/>
</dbReference>
<dbReference type="EMBL" id="LJCR01001616">
    <property type="protein sequence ID" value="KPV50036.1"/>
    <property type="molecule type" value="Genomic_DNA"/>
</dbReference>
<dbReference type="PANTHER" id="PTHR34543:SF1">
    <property type="entry name" value="PROTEIN ABA DEFICIENT 4, CHLOROPLASTIC"/>
    <property type="match status" value="1"/>
</dbReference>
<comment type="caution">
    <text evidence="2">The sequence shown here is derived from an EMBL/GenBank/DDBJ whole genome shotgun (WGS) entry which is preliminary data.</text>
</comment>
<reference evidence="2 3" key="1">
    <citation type="submission" date="2015-09" db="EMBL/GenBank/DDBJ databases">
        <title>Draft genome sequence of Kouleothrix aurantiaca JCM 19913.</title>
        <authorList>
            <person name="Hemp J."/>
        </authorList>
    </citation>
    <scope>NUCLEOTIDE SEQUENCE [LARGE SCALE GENOMIC DNA]</scope>
    <source>
        <strain evidence="2 3">COM-B</strain>
    </source>
</reference>
<keyword evidence="1" id="KW-0812">Transmembrane</keyword>
<keyword evidence="1" id="KW-0472">Membrane</keyword>
<evidence type="ECO:0000313" key="2">
    <source>
        <dbReference type="EMBL" id="KPV50036.1"/>
    </source>
</evidence>
<dbReference type="AlphaFoldDB" id="A0A0P9CX34"/>
<feature type="transmembrane region" description="Helical" evidence="1">
    <location>
        <begin position="107"/>
        <end position="130"/>
    </location>
</feature>
<dbReference type="PATRIC" id="fig|186479.3.peg.2429"/>
<proteinExistence type="predicted"/>
<protein>
    <recommendedName>
        <fullName evidence="4">DUF4281 domain-containing protein</fullName>
    </recommendedName>
</protein>
<evidence type="ECO:0008006" key="4">
    <source>
        <dbReference type="Google" id="ProtNLM"/>
    </source>
</evidence>
<organism evidence="2 3">
    <name type="scientific">Kouleothrix aurantiaca</name>
    <dbReference type="NCBI Taxonomy" id="186479"/>
    <lineage>
        <taxon>Bacteria</taxon>
        <taxon>Bacillati</taxon>
        <taxon>Chloroflexota</taxon>
        <taxon>Chloroflexia</taxon>
        <taxon>Chloroflexales</taxon>
        <taxon>Roseiflexineae</taxon>
        <taxon>Roseiflexaceae</taxon>
        <taxon>Kouleothrix</taxon>
    </lineage>
</organism>
<dbReference type="Pfam" id="PF14108">
    <property type="entry name" value="ABA4-like"/>
    <property type="match status" value="1"/>
</dbReference>
<evidence type="ECO:0000313" key="3">
    <source>
        <dbReference type="Proteomes" id="UP000050509"/>
    </source>
</evidence>
<sequence length="155" mass="16694">MDTIFSLSSLLVMPFWLLMIALPRWRVTQQIMRSPWISAAPALVYAALAIPRLAELLPALMNPQLGSIAALLGTPAGAALGWLHFLAFDLFVGRWAYLDSQERGVSAWLMAPILFATLMLGPIGFLLYLAARALARGGQRAGEGLQSVAGEGMKG</sequence>
<dbReference type="PANTHER" id="PTHR34543">
    <property type="entry name" value="PROTEIN ABA DEFICIENT 4, CHLOROPLASTIC"/>
    <property type="match status" value="1"/>
</dbReference>
<keyword evidence="3" id="KW-1185">Reference proteome</keyword>
<feature type="transmembrane region" description="Helical" evidence="1">
    <location>
        <begin position="66"/>
        <end position="87"/>
    </location>
</feature>
<accession>A0A0P9CX34</accession>
<keyword evidence="1" id="KW-1133">Transmembrane helix</keyword>
<evidence type="ECO:0000256" key="1">
    <source>
        <dbReference type="SAM" id="Phobius"/>
    </source>
</evidence>
<feature type="transmembrane region" description="Helical" evidence="1">
    <location>
        <begin position="36"/>
        <end position="54"/>
    </location>
</feature>
<gene>
    <name evidence="2" type="ORF">SE17_29290</name>
</gene>
<name>A0A0P9CX34_9CHLR</name>
<dbReference type="InterPro" id="IPR025461">
    <property type="entry name" value="ABA4-like"/>
</dbReference>